<evidence type="ECO:0000313" key="6">
    <source>
        <dbReference type="Proteomes" id="UP000193144"/>
    </source>
</evidence>
<proteinExistence type="inferred from homology"/>
<dbReference type="PROSITE" id="PS51767">
    <property type="entry name" value="PEPTIDASE_A1"/>
    <property type="match status" value="1"/>
</dbReference>
<keyword evidence="3" id="KW-0472">Membrane</keyword>
<evidence type="ECO:0000256" key="3">
    <source>
        <dbReference type="SAM" id="Phobius"/>
    </source>
</evidence>
<comment type="similarity">
    <text evidence="1">Belongs to the peptidase A1 family.</text>
</comment>
<feature type="domain" description="Peptidase A1" evidence="4">
    <location>
        <begin position="21"/>
        <end position="362"/>
    </location>
</feature>
<dbReference type="Pfam" id="PF00026">
    <property type="entry name" value="Asp"/>
    <property type="match status" value="1"/>
</dbReference>
<dbReference type="EMBL" id="MCFA01000295">
    <property type="protein sequence ID" value="ORX94933.1"/>
    <property type="molecule type" value="Genomic_DNA"/>
</dbReference>
<protein>
    <submittedName>
        <fullName evidence="5">Aspartic peptidase domain-containing protein</fullName>
    </submittedName>
</protein>
<gene>
    <name evidence="5" type="ORF">BCR34DRAFT_579663</name>
</gene>
<organism evidence="5 6">
    <name type="scientific">Clohesyomyces aquaticus</name>
    <dbReference type="NCBI Taxonomy" id="1231657"/>
    <lineage>
        <taxon>Eukaryota</taxon>
        <taxon>Fungi</taxon>
        <taxon>Dikarya</taxon>
        <taxon>Ascomycota</taxon>
        <taxon>Pezizomycotina</taxon>
        <taxon>Dothideomycetes</taxon>
        <taxon>Pleosporomycetidae</taxon>
        <taxon>Pleosporales</taxon>
        <taxon>Lindgomycetaceae</taxon>
        <taxon>Clohesyomyces</taxon>
    </lineage>
</organism>
<evidence type="ECO:0000259" key="4">
    <source>
        <dbReference type="PROSITE" id="PS51767"/>
    </source>
</evidence>
<keyword evidence="3" id="KW-0812">Transmembrane</keyword>
<evidence type="ECO:0000256" key="1">
    <source>
        <dbReference type="ARBA" id="ARBA00007447"/>
    </source>
</evidence>
<dbReference type="OrthoDB" id="4074350at2759"/>
<dbReference type="GO" id="GO:0000324">
    <property type="term" value="C:fungal-type vacuole"/>
    <property type="evidence" value="ECO:0007669"/>
    <property type="project" value="TreeGrafter"/>
</dbReference>
<sequence length="502" mass="54479">MSTAVSIAPSGDFDGNDGLWSTFPFRIGNPPQAVKLLIATSGQETWAITPDACAVTDSTCRNGRGYLFNISASTTWEKKGAYQLSDESNLGYVGNGSYGFDTILTGWEGQHGLTVNHSIVAGTKSQDFYLGQFGLSPRPTNFTDFEDSYPSFLTLLKKSSQISTLSYGYTAGAHYRNGGTHASLTVGGYDVARFNSSNVSFAFTPVTYRDIVVGISSISITGPKSGSHNVLSPPVFAYVDAATPHIWLPESACKYFESDLGLLYDDSSGLYLVSPTLHDTLLANNYSVTFELFQKDTKSVEISLPYTAFDLQVSDTYPGVKNKSYYFPIRRAKNETQYTLGRTFLQEAYMVVDYEQQNFSISPCTWDGGDKRIVAIVAPGSNNTNTTITHNTDAKASMHLPTPAIIGITIGALVAVVLAFGMFFVVGKWRRKRSKKDVNQSGSQPPELNGEVAAEVETGPDRVELYAGQKHELEGDKIPAELNGAIVGELDSGAIHELDTTK</sequence>
<accession>A0A1Y1YAE8</accession>
<reference evidence="5 6" key="1">
    <citation type="submission" date="2016-07" db="EMBL/GenBank/DDBJ databases">
        <title>Pervasive Adenine N6-methylation of Active Genes in Fungi.</title>
        <authorList>
            <consortium name="DOE Joint Genome Institute"/>
            <person name="Mondo S.J."/>
            <person name="Dannebaum R.O."/>
            <person name="Kuo R.C."/>
            <person name="Labutti K."/>
            <person name="Haridas S."/>
            <person name="Kuo A."/>
            <person name="Salamov A."/>
            <person name="Ahrendt S.R."/>
            <person name="Lipzen A."/>
            <person name="Sullivan W."/>
            <person name="Andreopoulos W.B."/>
            <person name="Clum A."/>
            <person name="Lindquist E."/>
            <person name="Daum C."/>
            <person name="Ramamoorthy G.K."/>
            <person name="Gryganskyi A."/>
            <person name="Culley D."/>
            <person name="Magnuson J.K."/>
            <person name="James T.Y."/>
            <person name="O'Malley M.A."/>
            <person name="Stajich J.E."/>
            <person name="Spatafora J.W."/>
            <person name="Visel A."/>
            <person name="Grigoriev I.V."/>
        </authorList>
    </citation>
    <scope>NUCLEOTIDE SEQUENCE [LARGE SCALE GENOMIC DNA]</scope>
    <source>
        <strain evidence="5 6">CBS 115471</strain>
    </source>
</reference>
<dbReference type="PRINTS" id="PR00792">
    <property type="entry name" value="PEPSIN"/>
</dbReference>
<dbReference type="PANTHER" id="PTHR47966">
    <property type="entry name" value="BETA-SITE APP-CLEAVING ENZYME, ISOFORM A-RELATED"/>
    <property type="match status" value="1"/>
</dbReference>
<dbReference type="InterPro" id="IPR021109">
    <property type="entry name" value="Peptidase_aspartic_dom_sf"/>
</dbReference>
<feature type="transmembrane region" description="Helical" evidence="3">
    <location>
        <begin position="404"/>
        <end position="426"/>
    </location>
</feature>
<keyword evidence="3" id="KW-1133">Transmembrane helix</keyword>
<evidence type="ECO:0000313" key="5">
    <source>
        <dbReference type="EMBL" id="ORX94933.1"/>
    </source>
</evidence>
<dbReference type="InterPro" id="IPR034164">
    <property type="entry name" value="Pepsin-like_dom"/>
</dbReference>
<feature type="region of interest" description="Disordered" evidence="2">
    <location>
        <begin position="435"/>
        <end position="460"/>
    </location>
</feature>
<dbReference type="SUPFAM" id="SSF50630">
    <property type="entry name" value="Acid proteases"/>
    <property type="match status" value="1"/>
</dbReference>
<dbReference type="GO" id="GO:0006508">
    <property type="term" value="P:proteolysis"/>
    <property type="evidence" value="ECO:0007669"/>
    <property type="project" value="InterPro"/>
</dbReference>
<dbReference type="CDD" id="cd05471">
    <property type="entry name" value="pepsin_like"/>
    <property type="match status" value="1"/>
</dbReference>
<dbReference type="Gene3D" id="2.40.70.10">
    <property type="entry name" value="Acid Proteases"/>
    <property type="match status" value="2"/>
</dbReference>
<comment type="caution">
    <text evidence="5">The sequence shown here is derived from an EMBL/GenBank/DDBJ whole genome shotgun (WGS) entry which is preliminary data.</text>
</comment>
<dbReference type="InterPro" id="IPR001461">
    <property type="entry name" value="Aspartic_peptidase_A1"/>
</dbReference>
<dbReference type="Proteomes" id="UP000193144">
    <property type="component" value="Unassembled WGS sequence"/>
</dbReference>
<dbReference type="STRING" id="1231657.A0A1Y1YAE8"/>
<keyword evidence="6" id="KW-1185">Reference proteome</keyword>
<dbReference type="PANTHER" id="PTHR47966:SF51">
    <property type="entry name" value="BETA-SITE APP-CLEAVING ENZYME, ISOFORM A-RELATED"/>
    <property type="match status" value="1"/>
</dbReference>
<dbReference type="InterPro" id="IPR033121">
    <property type="entry name" value="PEPTIDASE_A1"/>
</dbReference>
<dbReference type="AlphaFoldDB" id="A0A1Y1YAE8"/>
<name>A0A1Y1YAE8_9PLEO</name>
<dbReference type="GO" id="GO:0004190">
    <property type="term" value="F:aspartic-type endopeptidase activity"/>
    <property type="evidence" value="ECO:0007669"/>
    <property type="project" value="InterPro"/>
</dbReference>
<evidence type="ECO:0000256" key="2">
    <source>
        <dbReference type="SAM" id="MobiDB-lite"/>
    </source>
</evidence>